<dbReference type="SUPFAM" id="SSF52047">
    <property type="entry name" value="RNI-like"/>
    <property type="match status" value="1"/>
</dbReference>
<proteinExistence type="predicted"/>
<name>A0AAE0GDV5_9CHLO</name>
<gene>
    <name evidence="2" type="ORF">CYMTET_15527</name>
</gene>
<reference evidence="2 3" key="1">
    <citation type="journal article" date="2015" name="Genome Biol. Evol.">
        <title>Comparative Genomics of a Bacterivorous Green Alga Reveals Evolutionary Causalities and Consequences of Phago-Mixotrophic Mode of Nutrition.</title>
        <authorList>
            <person name="Burns J.A."/>
            <person name="Paasch A."/>
            <person name="Narechania A."/>
            <person name="Kim E."/>
        </authorList>
    </citation>
    <scope>NUCLEOTIDE SEQUENCE [LARGE SCALE GENOMIC DNA]</scope>
    <source>
        <strain evidence="2 3">PLY_AMNH</strain>
    </source>
</reference>
<dbReference type="InterPro" id="IPR032675">
    <property type="entry name" value="LRR_dom_sf"/>
</dbReference>
<accession>A0AAE0GDV5</accession>
<dbReference type="Gene3D" id="3.80.10.10">
    <property type="entry name" value="Ribonuclease Inhibitor"/>
    <property type="match status" value="1"/>
</dbReference>
<organism evidence="2 3">
    <name type="scientific">Cymbomonas tetramitiformis</name>
    <dbReference type="NCBI Taxonomy" id="36881"/>
    <lineage>
        <taxon>Eukaryota</taxon>
        <taxon>Viridiplantae</taxon>
        <taxon>Chlorophyta</taxon>
        <taxon>Pyramimonadophyceae</taxon>
        <taxon>Pyramimonadales</taxon>
        <taxon>Pyramimonadaceae</taxon>
        <taxon>Cymbomonas</taxon>
    </lineage>
</organism>
<keyword evidence="3" id="KW-1185">Reference proteome</keyword>
<comment type="subcellular location">
    <subcellularLocation>
        <location evidence="1">Cytoplasm</location>
        <location evidence="1">Cytoskeleton</location>
        <location evidence="1">Cilium axoneme</location>
    </subcellularLocation>
</comment>
<evidence type="ECO:0000313" key="2">
    <source>
        <dbReference type="EMBL" id="KAK3276400.1"/>
    </source>
</evidence>
<evidence type="ECO:0000313" key="3">
    <source>
        <dbReference type="Proteomes" id="UP001190700"/>
    </source>
</evidence>
<evidence type="ECO:0000256" key="1">
    <source>
        <dbReference type="ARBA" id="ARBA00004430"/>
    </source>
</evidence>
<protein>
    <submittedName>
        <fullName evidence="2">Uncharacterized protein</fullName>
    </submittedName>
</protein>
<comment type="caution">
    <text evidence="2">The sequence shown here is derived from an EMBL/GenBank/DDBJ whole genome shotgun (WGS) entry which is preliminary data.</text>
</comment>
<dbReference type="Proteomes" id="UP001190700">
    <property type="component" value="Unassembled WGS sequence"/>
</dbReference>
<dbReference type="GO" id="GO:0005930">
    <property type="term" value="C:axoneme"/>
    <property type="evidence" value="ECO:0007669"/>
    <property type="project" value="UniProtKB-SubCell"/>
</dbReference>
<sequence length="174" mass="19523">MVGTFADVTGDVLRRAVGLRRLCLANMFELAQLDFLNDMPKLENLILRNLADLRNVEGLTKASVLSFLHVSGNVLIDELFLAHLSAARALRTLSVVGLNEMAAISVINAADRIARLERLIVTDEQAKTLRRCLNRREVQNTTVDMFVMKSIDATRMSELERSTFSRDHPSIVDR</sequence>
<dbReference type="AlphaFoldDB" id="A0AAE0GDV5"/>
<dbReference type="EMBL" id="LGRX02006577">
    <property type="protein sequence ID" value="KAK3276400.1"/>
    <property type="molecule type" value="Genomic_DNA"/>
</dbReference>